<dbReference type="SMART" id="SM00358">
    <property type="entry name" value="DSRM"/>
    <property type="match status" value="1"/>
</dbReference>
<evidence type="ECO:0000259" key="17">
    <source>
        <dbReference type="PROSITE" id="PS50142"/>
    </source>
</evidence>
<dbReference type="InterPro" id="IPR000999">
    <property type="entry name" value="RNase_III_dom"/>
</dbReference>
<evidence type="ECO:0000259" key="16">
    <source>
        <dbReference type="PROSITE" id="PS50137"/>
    </source>
</evidence>
<dbReference type="Proteomes" id="UP000196053">
    <property type="component" value="Chromosome I"/>
</dbReference>
<keyword evidence="5 15" id="KW-0963">Cytoplasm</keyword>
<dbReference type="EMBL" id="LN879430">
    <property type="protein sequence ID" value="CUH92650.1"/>
    <property type="molecule type" value="Genomic_DNA"/>
</dbReference>
<feature type="binding site" evidence="15">
    <location>
        <position position="126"/>
    </location>
    <ligand>
        <name>Mg(2+)</name>
        <dbReference type="ChEBI" id="CHEBI:18420"/>
    </ligand>
</feature>
<comment type="catalytic activity">
    <reaction evidence="1 15">
        <text>Endonucleolytic cleavage to 5'-phosphomonoester.</text>
        <dbReference type="EC" id="3.1.26.3"/>
    </reaction>
</comment>
<comment type="cofactor">
    <cofactor evidence="15">
        <name>Mg(2+)</name>
        <dbReference type="ChEBI" id="CHEBI:18420"/>
    </cofactor>
</comment>
<dbReference type="SMART" id="SM00535">
    <property type="entry name" value="RIBOc"/>
    <property type="match status" value="1"/>
</dbReference>
<keyword evidence="6 15" id="KW-0698">rRNA processing</keyword>
<dbReference type="Pfam" id="PF00035">
    <property type="entry name" value="dsrm"/>
    <property type="match status" value="1"/>
</dbReference>
<evidence type="ECO:0000256" key="8">
    <source>
        <dbReference type="ARBA" id="ARBA00022694"/>
    </source>
</evidence>
<dbReference type="GO" id="GO:0019843">
    <property type="term" value="F:rRNA binding"/>
    <property type="evidence" value="ECO:0007669"/>
    <property type="project" value="UniProtKB-KW"/>
</dbReference>
<dbReference type="GO" id="GO:0006364">
    <property type="term" value="P:rRNA processing"/>
    <property type="evidence" value="ECO:0007669"/>
    <property type="project" value="UniProtKB-UniRule"/>
</dbReference>
<feature type="domain" description="DRBM" evidence="16">
    <location>
        <begin position="164"/>
        <end position="234"/>
    </location>
</feature>
<name>A0A0K8J5B5_9FIRM</name>
<evidence type="ECO:0000256" key="1">
    <source>
        <dbReference type="ARBA" id="ARBA00000109"/>
    </source>
</evidence>
<dbReference type="NCBIfam" id="TIGR02191">
    <property type="entry name" value="RNaseIII"/>
    <property type="match status" value="1"/>
</dbReference>
<dbReference type="GO" id="GO:0003725">
    <property type="term" value="F:double-stranded RNA binding"/>
    <property type="evidence" value="ECO:0007669"/>
    <property type="project" value="TreeGrafter"/>
</dbReference>
<evidence type="ECO:0000313" key="19">
    <source>
        <dbReference type="Proteomes" id="UP000196053"/>
    </source>
</evidence>
<gene>
    <name evidence="15" type="primary">rnc</name>
    <name evidence="18" type="ORF">SD1D_1104</name>
</gene>
<evidence type="ECO:0000256" key="4">
    <source>
        <dbReference type="ARBA" id="ARBA00011738"/>
    </source>
</evidence>
<sequence length="235" mass="26448">MSKARKPKTSIALLEKKIDYHFNDSALLLQALTHSSYANEMRMNKENNNERLEFLGDAVLELVTSEYVFKSHNHLPEGDLTKLRASIVCEQSLSSCAKDLNIGDFLLLGKGEELSGGRHRESILSDALEAIIGAIYLDGGFTNAKEFVHKFILNNVEHKELFFDSKTILQEIIQNDNNKQKIRYKLISEEGPDHNKSFTIALYVGNEQYGCGIGKTKKAAEQEAAMQAIKKLQKK</sequence>
<dbReference type="GO" id="GO:0010468">
    <property type="term" value="P:regulation of gene expression"/>
    <property type="evidence" value="ECO:0007669"/>
    <property type="project" value="TreeGrafter"/>
</dbReference>
<accession>A0A0K8J5B5</accession>
<keyword evidence="11 15" id="KW-0255">Endonuclease</keyword>
<comment type="subunit">
    <text evidence="4 15">Homodimer.</text>
</comment>
<dbReference type="GO" id="GO:0006397">
    <property type="term" value="P:mRNA processing"/>
    <property type="evidence" value="ECO:0007669"/>
    <property type="project" value="UniProtKB-UniRule"/>
</dbReference>
<dbReference type="CDD" id="cd10845">
    <property type="entry name" value="DSRM_RNAse_III_family"/>
    <property type="match status" value="1"/>
</dbReference>
<feature type="domain" description="RNase III" evidence="17">
    <location>
        <begin position="11"/>
        <end position="140"/>
    </location>
</feature>
<feature type="binding site" evidence="15">
    <location>
        <position position="129"/>
    </location>
    <ligand>
        <name>Mg(2+)</name>
        <dbReference type="ChEBI" id="CHEBI:18420"/>
    </ligand>
</feature>
<dbReference type="Gene3D" id="1.10.1520.10">
    <property type="entry name" value="Ribonuclease III domain"/>
    <property type="match status" value="1"/>
</dbReference>
<dbReference type="FunFam" id="3.30.160.20:FF:000003">
    <property type="entry name" value="Ribonuclease 3"/>
    <property type="match status" value="1"/>
</dbReference>
<evidence type="ECO:0000256" key="9">
    <source>
        <dbReference type="ARBA" id="ARBA00022722"/>
    </source>
</evidence>
<dbReference type="AlphaFoldDB" id="A0A0K8J5B5"/>
<dbReference type="GO" id="GO:0042802">
    <property type="term" value="F:identical protein binding"/>
    <property type="evidence" value="ECO:0007669"/>
    <property type="project" value="UniProtKB-ARBA"/>
</dbReference>
<dbReference type="SUPFAM" id="SSF69065">
    <property type="entry name" value="RNase III domain-like"/>
    <property type="match status" value="1"/>
</dbReference>
<evidence type="ECO:0000256" key="11">
    <source>
        <dbReference type="ARBA" id="ARBA00022759"/>
    </source>
</evidence>
<dbReference type="RefSeq" id="WP_058258001.1">
    <property type="nucleotide sequence ID" value="NZ_DUPS01000029.1"/>
</dbReference>
<keyword evidence="7 15" id="KW-0507">mRNA processing</keyword>
<keyword evidence="14 15" id="KW-0694">RNA-binding</keyword>
<dbReference type="SUPFAM" id="SSF54768">
    <property type="entry name" value="dsRNA-binding domain-like"/>
    <property type="match status" value="1"/>
</dbReference>
<evidence type="ECO:0000256" key="10">
    <source>
        <dbReference type="ARBA" id="ARBA00022723"/>
    </source>
</evidence>
<dbReference type="PANTHER" id="PTHR11207">
    <property type="entry name" value="RIBONUCLEASE III"/>
    <property type="match status" value="1"/>
</dbReference>
<dbReference type="PROSITE" id="PS00517">
    <property type="entry name" value="RNASE_3_1"/>
    <property type="match status" value="1"/>
</dbReference>
<comment type="subcellular location">
    <subcellularLocation>
        <location evidence="2 15">Cytoplasm</location>
    </subcellularLocation>
</comment>
<dbReference type="KEGG" id="hsd:SD1D_1104"/>
<organism evidence="18 19">
    <name type="scientific">Herbinix luporum</name>
    <dbReference type="NCBI Taxonomy" id="1679721"/>
    <lineage>
        <taxon>Bacteria</taxon>
        <taxon>Bacillati</taxon>
        <taxon>Bacillota</taxon>
        <taxon>Clostridia</taxon>
        <taxon>Lachnospirales</taxon>
        <taxon>Lachnospiraceae</taxon>
        <taxon>Herbinix</taxon>
    </lineage>
</organism>
<dbReference type="PROSITE" id="PS50142">
    <property type="entry name" value="RNASE_3_2"/>
    <property type="match status" value="1"/>
</dbReference>
<keyword evidence="19" id="KW-1185">Reference proteome</keyword>
<evidence type="ECO:0000256" key="3">
    <source>
        <dbReference type="ARBA" id="ARBA00010183"/>
    </source>
</evidence>
<keyword evidence="9 15" id="KW-0540">Nuclease</keyword>
<evidence type="ECO:0000313" key="18">
    <source>
        <dbReference type="EMBL" id="CUH92650.1"/>
    </source>
</evidence>
<dbReference type="PANTHER" id="PTHR11207:SF0">
    <property type="entry name" value="RIBONUCLEASE 3"/>
    <property type="match status" value="1"/>
</dbReference>
<protein>
    <recommendedName>
        <fullName evidence="15">Ribonuclease 3</fullName>
        <ecNumber evidence="15">3.1.26.3</ecNumber>
    </recommendedName>
    <alternativeName>
        <fullName evidence="15">Ribonuclease III</fullName>
        <shortName evidence="15">RNase III</shortName>
    </alternativeName>
</protein>
<dbReference type="OrthoDB" id="9805026at2"/>
<dbReference type="PROSITE" id="PS50137">
    <property type="entry name" value="DS_RBD"/>
    <property type="match status" value="1"/>
</dbReference>
<dbReference type="CDD" id="cd00593">
    <property type="entry name" value="RIBOc"/>
    <property type="match status" value="1"/>
</dbReference>
<keyword evidence="13 15" id="KW-0460">Magnesium</keyword>
<keyword evidence="8 15" id="KW-0819">tRNA processing</keyword>
<keyword evidence="10 15" id="KW-0479">Metal-binding</keyword>
<feature type="binding site" evidence="15">
    <location>
        <position position="53"/>
    </location>
    <ligand>
        <name>Mg(2+)</name>
        <dbReference type="ChEBI" id="CHEBI:18420"/>
    </ligand>
</feature>
<dbReference type="GO" id="GO:0005737">
    <property type="term" value="C:cytoplasm"/>
    <property type="evidence" value="ECO:0007669"/>
    <property type="project" value="UniProtKB-SubCell"/>
</dbReference>
<evidence type="ECO:0000256" key="13">
    <source>
        <dbReference type="ARBA" id="ARBA00022842"/>
    </source>
</evidence>
<evidence type="ECO:0000256" key="2">
    <source>
        <dbReference type="ARBA" id="ARBA00004496"/>
    </source>
</evidence>
<dbReference type="GO" id="GO:0004525">
    <property type="term" value="F:ribonuclease III activity"/>
    <property type="evidence" value="ECO:0007669"/>
    <property type="project" value="UniProtKB-UniRule"/>
</dbReference>
<comment type="function">
    <text evidence="15">Digests double-stranded RNA. Involved in the processing of primary rRNA transcript to yield the immediate precursors to the large and small rRNAs (23S and 16S). Processes some mRNAs, and tRNAs when they are encoded in the rRNA operon. Processes pre-crRNA and tracrRNA of type II CRISPR loci if present in the organism.</text>
</comment>
<evidence type="ECO:0000256" key="7">
    <source>
        <dbReference type="ARBA" id="ARBA00022664"/>
    </source>
</evidence>
<comment type="similarity">
    <text evidence="3">Belongs to the ribonuclease III family.</text>
</comment>
<dbReference type="HAMAP" id="MF_00104">
    <property type="entry name" value="RNase_III"/>
    <property type="match status" value="1"/>
</dbReference>
<dbReference type="FunFam" id="1.10.1520.10:FF:000001">
    <property type="entry name" value="Ribonuclease 3"/>
    <property type="match status" value="1"/>
</dbReference>
<dbReference type="InterPro" id="IPR014720">
    <property type="entry name" value="dsRBD_dom"/>
</dbReference>
<feature type="active site" evidence="15">
    <location>
        <position position="129"/>
    </location>
</feature>
<keyword evidence="12 15" id="KW-0378">Hydrolase</keyword>
<dbReference type="InterPro" id="IPR036389">
    <property type="entry name" value="RNase_III_sf"/>
</dbReference>
<evidence type="ECO:0000256" key="14">
    <source>
        <dbReference type="ARBA" id="ARBA00022884"/>
    </source>
</evidence>
<dbReference type="InterPro" id="IPR011907">
    <property type="entry name" value="RNase_III"/>
</dbReference>
<dbReference type="GO" id="GO:0008033">
    <property type="term" value="P:tRNA processing"/>
    <property type="evidence" value="ECO:0007669"/>
    <property type="project" value="UniProtKB-KW"/>
</dbReference>
<evidence type="ECO:0000256" key="15">
    <source>
        <dbReference type="HAMAP-Rule" id="MF_00104"/>
    </source>
</evidence>
<dbReference type="Gene3D" id="3.30.160.20">
    <property type="match status" value="1"/>
</dbReference>
<dbReference type="Pfam" id="PF14622">
    <property type="entry name" value="Ribonucleas_3_3"/>
    <property type="match status" value="1"/>
</dbReference>
<keyword evidence="15" id="KW-0699">rRNA-binding</keyword>
<evidence type="ECO:0000256" key="5">
    <source>
        <dbReference type="ARBA" id="ARBA00022490"/>
    </source>
</evidence>
<proteinExistence type="inferred from homology"/>
<reference evidence="19" key="1">
    <citation type="submission" date="2015-09" db="EMBL/GenBank/DDBJ databases">
        <authorList>
            <person name="Wibberg D."/>
        </authorList>
    </citation>
    <scope>NUCLEOTIDE SEQUENCE [LARGE SCALE GENOMIC DNA]</scope>
    <source>
        <strain evidence="19">SD1D</strain>
    </source>
</reference>
<feature type="active site" evidence="15">
    <location>
        <position position="57"/>
    </location>
</feature>
<dbReference type="EC" id="3.1.26.3" evidence="15"/>
<evidence type="ECO:0000256" key="12">
    <source>
        <dbReference type="ARBA" id="ARBA00022801"/>
    </source>
</evidence>
<evidence type="ECO:0000256" key="6">
    <source>
        <dbReference type="ARBA" id="ARBA00022552"/>
    </source>
</evidence>
<dbReference type="GO" id="GO:0046872">
    <property type="term" value="F:metal ion binding"/>
    <property type="evidence" value="ECO:0007669"/>
    <property type="project" value="UniProtKB-KW"/>
</dbReference>